<dbReference type="CDD" id="cd19375">
    <property type="entry name" value="UDG-F3-like_SMUG2"/>
    <property type="match status" value="1"/>
</dbReference>
<dbReference type="Proteomes" id="UP001155182">
    <property type="component" value="Unassembled WGS sequence"/>
</dbReference>
<dbReference type="EMBL" id="JAMWYS010000057">
    <property type="protein sequence ID" value="MCO4294376.1"/>
    <property type="molecule type" value="Genomic_DNA"/>
</dbReference>
<evidence type="ECO:0000313" key="3">
    <source>
        <dbReference type="Proteomes" id="UP001155182"/>
    </source>
</evidence>
<reference evidence="2" key="1">
    <citation type="submission" date="2022-06" db="EMBL/GenBank/DDBJ databases">
        <title>Solitalea sp. MAHUQ-68 isolated from rhizospheric soil.</title>
        <authorList>
            <person name="Huq M.A."/>
        </authorList>
    </citation>
    <scope>NUCLEOTIDE SEQUENCE</scope>
    <source>
        <strain evidence="2">MAHUQ-68</strain>
    </source>
</reference>
<dbReference type="SUPFAM" id="SSF52141">
    <property type="entry name" value="Uracil-DNA glycosylase-like"/>
    <property type="match status" value="1"/>
</dbReference>
<evidence type="ECO:0000259" key="1">
    <source>
        <dbReference type="Pfam" id="PF03167"/>
    </source>
</evidence>
<gene>
    <name evidence="2" type="ORF">NF867_16060</name>
</gene>
<dbReference type="InterPro" id="IPR005122">
    <property type="entry name" value="Uracil-DNA_glycosylase-like"/>
</dbReference>
<name>A0A9X2F8N0_9SPHI</name>
<dbReference type="Pfam" id="PF03167">
    <property type="entry name" value="UDG"/>
    <property type="match status" value="1"/>
</dbReference>
<sequence>MTLADKILAFYHTLHLEGDGLPPNVQVLYPYINSNSPIIDSITRQFYNKFYADDFQRRMIIGINPGRHGAGLTGIPFTDTKRLEECCGITVDNFQCHEPSSVFVYRMIAAFGGVKEFYQLYYFTSVCPLGFVKVQSNGKELNYNYYDDKGFFQRIKPFIVEKLQEQLSWGFDRTKAFCLGTGKNFEFVNQLNNEFHFFKELIPLEHPRYVVQYKWKELDNYVQKFVNLLK</sequence>
<evidence type="ECO:0000313" key="2">
    <source>
        <dbReference type="EMBL" id="MCO4294376.1"/>
    </source>
</evidence>
<proteinExistence type="predicted"/>
<comment type="caution">
    <text evidence="2">The sequence shown here is derived from an EMBL/GenBank/DDBJ whole genome shotgun (WGS) entry which is preliminary data.</text>
</comment>
<protein>
    <submittedName>
        <fullName evidence="2">DUF4918 family protein</fullName>
    </submittedName>
</protein>
<dbReference type="RefSeq" id="WP_252589409.1">
    <property type="nucleotide sequence ID" value="NZ_JAMWYS010000057.1"/>
</dbReference>
<organism evidence="2 3">
    <name type="scientific">Solitalea agri</name>
    <dbReference type="NCBI Taxonomy" id="2953739"/>
    <lineage>
        <taxon>Bacteria</taxon>
        <taxon>Pseudomonadati</taxon>
        <taxon>Bacteroidota</taxon>
        <taxon>Sphingobacteriia</taxon>
        <taxon>Sphingobacteriales</taxon>
        <taxon>Sphingobacteriaceae</taxon>
        <taxon>Solitalea</taxon>
    </lineage>
</organism>
<feature type="domain" description="Uracil-DNA glycosylase-like" evidence="1">
    <location>
        <begin position="55"/>
        <end position="230"/>
    </location>
</feature>
<keyword evidence="3" id="KW-1185">Reference proteome</keyword>
<dbReference type="Gene3D" id="3.40.470.10">
    <property type="entry name" value="Uracil-DNA glycosylase-like domain"/>
    <property type="match status" value="1"/>
</dbReference>
<dbReference type="InterPro" id="IPR032579">
    <property type="entry name" value="Phe_SMUG2-like"/>
</dbReference>
<dbReference type="AlphaFoldDB" id="A0A9X2F8N0"/>
<dbReference type="InterPro" id="IPR036895">
    <property type="entry name" value="Uracil-DNA_glycosylase-like_sf"/>
</dbReference>
<accession>A0A9X2F8N0</accession>